<dbReference type="EMBL" id="BMNM01000002">
    <property type="protein sequence ID" value="GGI72743.1"/>
    <property type="molecule type" value="Genomic_DNA"/>
</dbReference>
<proteinExistence type="predicted"/>
<dbReference type="OrthoDB" id="27630at2157"/>
<dbReference type="Proteomes" id="UP001060771">
    <property type="component" value="Chromosome"/>
</dbReference>
<sequence>MSTEELTNKARELVSKLRTAEALIRNGKLDDGIKLFKEATKEAKDAKLFDNYIAIIRRIRRLINETRQLEKAAQETKTREGRA</sequence>
<gene>
    <name evidence="2" type="ORF">GCM10007112_06970</name>
    <name evidence="1" type="ORF">Vsou_04750</name>
</gene>
<dbReference type="AlphaFoldDB" id="A0A830EHR4"/>
<dbReference type="GeneID" id="76206029"/>
<dbReference type="EMBL" id="AP026830">
    <property type="protein sequence ID" value="BDR91382.1"/>
    <property type="molecule type" value="Genomic_DNA"/>
</dbReference>
<evidence type="ECO:0000313" key="3">
    <source>
        <dbReference type="Proteomes" id="UP000657075"/>
    </source>
</evidence>
<dbReference type="Proteomes" id="UP000657075">
    <property type="component" value="Unassembled WGS sequence"/>
</dbReference>
<reference evidence="2" key="1">
    <citation type="journal article" date="2014" name="Int. J. Syst. Evol. Microbiol.">
        <title>Complete genome sequence of Corynebacterium casei LMG S-19264T (=DSM 44701T), isolated from a smear-ripened cheese.</title>
        <authorList>
            <consortium name="US DOE Joint Genome Institute (JGI-PGF)"/>
            <person name="Walter F."/>
            <person name="Albersmeier A."/>
            <person name="Kalinowski J."/>
            <person name="Ruckert C."/>
        </authorList>
    </citation>
    <scope>NUCLEOTIDE SEQUENCE</scope>
    <source>
        <strain evidence="2">JCM 11219</strain>
    </source>
</reference>
<evidence type="ECO:0000313" key="2">
    <source>
        <dbReference type="EMBL" id="GGI72743.1"/>
    </source>
</evidence>
<accession>A0A830EHR4</accession>
<name>A0A830EHR4_9CREN</name>
<dbReference type="RefSeq" id="WP_054844702.1">
    <property type="nucleotide sequence ID" value="NZ_AP026830.1"/>
</dbReference>
<reference evidence="2" key="2">
    <citation type="submission" date="2020-09" db="EMBL/GenBank/DDBJ databases">
        <authorList>
            <person name="Sun Q."/>
            <person name="Ohkuma M."/>
        </authorList>
    </citation>
    <scope>NUCLEOTIDE SEQUENCE</scope>
    <source>
        <strain evidence="2">JCM 11219</strain>
    </source>
</reference>
<organism evidence="2 3">
    <name type="scientific">Vulcanisaeta souniana JCM 11219</name>
    <dbReference type="NCBI Taxonomy" id="1293586"/>
    <lineage>
        <taxon>Archaea</taxon>
        <taxon>Thermoproteota</taxon>
        <taxon>Thermoprotei</taxon>
        <taxon>Thermoproteales</taxon>
        <taxon>Thermoproteaceae</taxon>
        <taxon>Vulcanisaeta</taxon>
    </lineage>
</organism>
<evidence type="ECO:0000313" key="4">
    <source>
        <dbReference type="Proteomes" id="UP001060771"/>
    </source>
</evidence>
<evidence type="ECO:0000313" key="1">
    <source>
        <dbReference type="EMBL" id="BDR91382.1"/>
    </source>
</evidence>
<reference evidence="4" key="3">
    <citation type="submission" date="2022-09" db="EMBL/GenBank/DDBJ databases">
        <title>Complete genome sequence of Vulcanisaeta souniana.</title>
        <authorList>
            <person name="Kato S."/>
            <person name="Itoh T."/>
            <person name="Ohkuma M."/>
        </authorList>
    </citation>
    <scope>NUCLEOTIDE SEQUENCE [LARGE SCALE GENOMIC DNA]</scope>
    <source>
        <strain evidence="4">JCM 11219</strain>
    </source>
</reference>
<keyword evidence="4" id="KW-1185">Reference proteome</keyword>
<reference evidence="1" key="4">
    <citation type="journal article" date="2023" name="Microbiol. Resour. Announc.">
        <title>Complete Genome Sequence of Vulcanisaeta souniana Strain IC-059, a Hyperthermophilic Archaeon Isolated from Hot Spring Water in Japan.</title>
        <authorList>
            <person name="Kato S."/>
            <person name="Itoh T."/>
            <person name="Wu L."/>
            <person name="Ma J."/>
            <person name="Ohkuma M."/>
        </authorList>
    </citation>
    <scope>NUCLEOTIDE SEQUENCE</scope>
    <source>
        <strain evidence="1">JCM 11219</strain>
    </source>
</reference>
<protein>
    <submittedName>
        <fullName evidence="2">Uncharacterized protein</fullName>
    </submittedName>
</protein>